<name>A0A645BQG8_9ZZZZ</name>
<gene>
    <name evidence="1" type="ORF">SDC9_114593</name>
</gene>
<dbReference type="EMBL" id="VSSQ01021820">
    <property type="protein sequence ID" value="MPM67669.1"/>
    <property type="molecule type" value="Genomic_DNA"/>
</dbReference>
<comment type="caution">
    <text evidence="1">The sequence shown here is derived from an EMBL/GenBank/DDBJ whole genome shotgun (WGS) entry which is preliminary data.</text>
</comment>
<dbReference type="AlphaFoldDB" id="A0A645BQG8"/>
<proteinExistence type="predicted"/>
<protein>
    <submittedName>
        <fullName evidence="1">Uncharacterized protein</fullName>
    </submittedName>
</protein>
<evidence type="ECO:0000313" key="1">
    <source>
        <dbReference type="EMBL" id="MPM67669.1"/>
    </source>
</evidence>
<accession>A0A645BQG8</accession>
<sequence>MAGIINAPMADVVATAEPDIAAKNIHATVVTIPSPPVIAPKQRLAKFKSLLATPPVLIKLPANMKNGIAIKGNEFIPVIEF</sequence>
<organism evidence="1">
    <name type="scientific">bioreactor metagenome</name>
    <dbReference type="NCBI Taxonomy" id="1076179"/>
    <lineage>
        <taxon>unclassified sequences</taxon>
        <taxon>metagenomes</taxon>
        <taxon>ecological metagenomes</taxon>
    </lineage>
</organism>
<dbReference type="AntiFam" id="ANF00246">
    <property type="entry name" value="Shadow ORF (opposite dctM)"/>
</dbReference>
<reference evidence="1" key="1">
    <citation type="submission" date="2019-08" db="EMBL/GenBank/DDBJ databases">
        <authorList>
            <person name="Kucharzyk K."/>
            <person name="Murdoch R.W."/>
            <person name="Higgins S."/>
            <person name="Loffler F."/>
        </authorList>
    </citation>
    <scope>NUCLEOTIDE SEQUENCE</scope>
</reference>